<evidence type="ECO:0000313" key="2">
    <source>
        <dbReference type="EMBL" id="AAL49915.1"/>
    </source>
</evidence>
<dbReference type="Pfam" id="PF03140">
    <property type="entry name" value="DUF247"/>
    <property type="match status" value="1"/>
</dbReference>
<name>Q8VYN0_ARATH</name>
<keyword evidence="1" id="KW-0812">Transmembrane</keyword>
<dbReference type="ExpressionAtlas" id="Q8VYN0">
    <property type="expression patterns" value="baseline and differential"/>
</dbReference>
<dbReference type="InterPro" id="IPR004158">
    <property type="entry name" value="DUF247_pln"/>
</dbReference>
<dbReference type="PANTHER" id="PTHR31170:SF9">
    <property type="entry name" value="PROTEIN, PUTATIVE (DUF247)-RELATED"/>
    <property type="match status" value="1"/>
</dbReference>
<evidence type="ECO:0000256" key="1">
    <source>
        <dbReference type="SAM" id="Phobius"/>
    </source>
</evidence>
<organism evidence="2">
    <name type="scientific">Arabidopsis thaliana</name>
    <name type="common">Mouse-ear cress</name>
    <dbReference type="NCBI Taxonomy" id="3702"/>
    <lineage>
        <taxon>Eukaryota</taxon>
        <taxon>Viridiplantae</taxon>
        <taxon>Streptophyta</taxon>
        <taxon>Embryophyta</taxon>
        <taxon>Tracheophyta</taxon>
        <taxon>Spermatophyta</taxon>
        <taxon>Magnoliopsida</taxon>
        <taxon>eudicotyledons</taxon>
        <taxon>Gunneridae</taxon>
        <taxon>Pentapetalae</taxon>
        <taxon>rosids</taxon>
        <taxon>malvids</taxon>
        <taxon>Brassicales</taxon>
        <taxon>Brassicaceae</taxon>
        <taxon>Camelineae</taxon>
        <taxon>Arabidopsis</taxon>
    </lineage>
</organism>
<gene>
    <name evidence="2" type="ordered locus">At1g65985</name>
</gene>
<dbReference type="PANTHER" id="PTHR31170">
    <property type="entry name" value="BNAC04G53230D PROTEIN"/>
    <property type="match status" value="1"/>
</dbReference>
<reference evidence="2" key="1">
    <citation type="submission" date="2001-12" db="EMBL/GenBank/DDBJ databases">
        <title>Arabidopsis Full Length cDNA Clones.</title>
        <authorList>
            <person name="Yamada K."/>
            <person name="Liu S.X."/>
            <person name="Sakano H."/>
            <person name="Pham P.K."/>
            <person name="Banh J."/>
            <person name="Chung M.K."/>
            <person name="Goldsmith A.D."/>
            <person name="Lee J.M."/>
            <person name="Quach H.L."/>
            <person name="Toriumi M."/>
            <person name="Yu G."/>
            <person name="Bowser L."/>
            <person name="Carninci P."/>
            <person name="Chen H."/>
            <person name="Cheuk R."/>
            <person name="Hayashizaki Y."/>
            <person name="Ishida J."/>
            <person name="Jones T."/>
            <person name="Kamiya A."/>
            <person name="Karlin-Neumann G."/>
            <person name="Kawai J."/>
            <person name="Kim C."/>
            <person name="Lam B."/>
            <person name="Lin J."/>
            <person name="Miranda M."/>
            <person name="Narusaka M."/>
            <person name="Nguyen M."/>
            <person name="Palm C.J."/>
            <person name="Sakurai T."/>
            <person name="Satou M."/>
            <person name="Seki M."/>
            <person name="Shinn P."/>
            <person name="Southwick A."/>
            <person name="Shinozaki K."/>
            <person name="Davis R.W."/>
            <person name="Ecker J.R."/>
            <person name="Theologis A."/>
        </authorList>
    </citation>
    <scope>NUCLEOTIDE SEQUENCE</scope>
</reference>
<keyword evidence="1" id="KW-1133">Transmembrane helix</keyword>
<sequence>MEVHIDLDEKVQEPCIYRVPNRMRVVKPEAYTPKVVVIGPLHRSLKSTAKDGAETSSNPWHLKKDYIKMEVTKKTYFESFTKRVGEDTIEEMRKTIQTEEKNIRNSYEESTEWIPSELFVDLILQDSIFIMELIIRLSGFDRIHSDDRNLDFAIVMNDLLLLENQLPYFILDSLFSFSMTKYLDSHTLDSFILRCFGLKIEEKKNFMHLTDMYRCVYKESLDYIPPREYSLNRVKWSITELRNAENLSNAGVNFKSYDYLDLSKQDEKLDIKITRDKSDSELTKLPTNKRERVEGVSLHVELKKGCLSMPSFWANDRTDMILRNVIAFEQCQHGIIPFTSHYIQFLNALIVSDRDVELLSEKGVVMNNMGRPSLVVDMVNKLKVGVYEGYTSQYYDIAIDLKAHYKSRRKRCWATLRKVYFSDLWTGTATLAAVLLLLLTLVGTVASVIQAYESFK</sequence>
<dbReference type="AlphaFoldDB" id="Q8VYN0"/>
<dbReference type="EMBL" id="AY070419">
    <property type="protein sequence ID" value="AAL49915.1"/>
    <property type="molecule type" value="mRNA"/>
</dbReference>
<protein>
    <submittedName>
        <fullName evidence="2">Uncharacterized protein At1g65985</fullName>
    </submittedName>
</protein>
<feature type="transmembrane region" description="Helical" evidence="1">
    <location>
        <begin position="424"/>
        <end position="449"/>
    </location>
</feature>
<accession>Q8VYN0</accession>
<proteinExistence type="evidence at transcript level"/>
<keyword evidence="1" id="KW-0472">Membrane</keyword>